<dbReference type="Gene3D" id="3.15.10.30">
    <property type="entry name" value="Haemolymph juvenile hormone binding protein"/>
    <property type="match status" value="1"/>
</dbReference>
<feature type="chain" id="PRO_5045200240" evidence="1">
    <location>
        <begin position="18"/>
        <end position="238"/>
    </location>
</feature>
<evidence type="ECO:0000313" key="3">
    <source>
        <dbReference type="RefSeq" id="XP_017777897.1"/>
    </source>
</evidence>
<reference evidence="3" key="1">
    <citation type="submission" date="2025-08" db="UniProtKB">
        <authorList>
            <consortium name="RefSeq"/>
        </authorList>
    </citation>
    <scope>IDENTIFICATION</scope>
    <source>
        <tissue evidence="3">Whole Larva</tissue>
    </source>
</reference>
<sequence length="238" mass="26818">MYYIIFTVLVFAKISAAIPVQNLNAEAEAKGNKILECFRDILLNGDEELSLPPLDPSPPMDTVIDVPGANGSILLKNFQTEGISAWKTTLKVDLMNNPEVAIVKVGFLWPAGVMEADYDIDINYMNNVITGKGHLKRTDFNQVIDMELEVAFDTVKLKKFYIRFSLEKIQIDVDEILLNGVDVSSIISSVAQKIPDILKMYEKELSSYFSEKILESFNSIDQKNINSILDFVKRRCNV</sequence>
<organism evidence="2 3">
    <name type="scientific">Nicrophorus vespilloides</name>
    <name type="common">Boreal carrion beetle</name>
    <dbReference type="NCBI Taxonomy" id="110193"/>
    <lineage>
        <taxon>Eukaryota</taxon>
        <taxon>Metazoa</taxon>
        <taxon>Ecdysozoa</taxon>
        <taxon>Arthropoda</taxon>
        <taxon>Hexapoda</taxon>
        <taxon>Insecta</taxon>
        <taxon>Pterygota</taxon>
        <taxon>Neoptera</taxon>
        <taxon>Endopterygota</taxon>
        <taxon>Coleoptera</taxon>
        <taxon>Polyphaga</taxon>
        <taxon>Staphyliniformia</taxon>
        <taxon>Silphidae</taxon>
        <taxon>Nicrophorinae</taxon>
        <taxon>Nicrophorus</taxon>
    </lineage>
</organism>
<dbReference type="InterPro" id="IPR038606">
    <property type="entry name" value="To_sf"/>
</dbReference>
<name>A0ABM1MTJ7_NICVS</name>
<evidence type="ECO:0000256" key="1">
    <source>
        <dbReference type="SAM" id="SignalP"/>
    </source>
</evidence>
<dbReference type="GeneID" id="108563671"/>
<keyword evidence="2" id="KW-1185">Reference proteome</keyword>
<proteinExistence type="predicted"/>
<dbReference type="Proteomes" id="UP000695000">
    <property type="component" value="Unplaced"/>
</dbReference>
<dbReference type="PANTHER" id="PTHR11008">
    <property type="entry name" value="PROTEIN TAKEOUT-LIKE PROTEIN"/>
    <property type="match status" value="1"/>
</dbReference>
<dbReference type="PANTHER" id="PTHR11008:SF9">
    <property type="entry name" value="PROTEIN TAKEOUT-LIKE PROTEIN"/>
    <property type="match status" value="1"/>
</dbReference>
<evidence type="ECO:0000313" key="2">
    <source>
        <dbReference type="Proteomes" id="UP000695000"/>
    </source>
</evidence>
<gene>
    <name evidence="3" type="primary">LOC108563671</name>
</gene>
<keyword evidence="1" id="KW-0732">Signal</keyword>
<protein>
    <submittedName>
        <fullName evidence="3">Uncharacterized protein LOC108563671</fullName>
    </submittedName>
</protein>
<accession>A0ABM1MTJ7</accession>
<feature type="signal peptide" evidence="1">
    <location>
        <begin position="1"/>
        <end position="17"/>
    </location>
</feature>
<dbReference type="Pfam" id="PF06585">
    <property type="entry name" value="JHBP"/>
    <property type="match status" value="1"/>
</dbReference>
<dbReference type="RefSeq" id="XP_017777897.1">
    <property type="nucleotide sequence ID" value="XM_017922408.1"/>
</dbReference>
<dbReference type="InterPro" id="IPR010562">
    <property type="entry name" value="Haemolymph_juvenile_hormone-bd"/>
</dbReference>
<dbReference type="SMART" id="SM00700">
    <property type="entry name" value="JHBP"/>
    <property type="match status" value="1"/>
</dbReference>